<organism evidence="3 4">
    <name type="scientific">Natronosalvus rutilus</name>
    <dbReference type="NCBI Taxonomy" id="2953753"/>
    <lineage>
        <taxon>Archaea</taxon>
        <taxon>Methanobacteriati</taxon>
        <taxon>Methanobacteriota</taxon>
        <taxon>Stenosarchaea group</taxon>
        <taxon>Halobacteria</taxon>
        <taxon>Halobacteriales</taxon>
        <taxon>Natrialbaceae</taxon>
        <taxon>Natronosalvus</taxon>
    </lineage>
</organism>
<dbReference type="EMBL" id="CP100355">
    <property type="protein sequence ID" value="UTF54411.1"/>
    <property type="molecule type" value="Genomic_DNA"/>
</dbReference>
<sequence>MTNTPRLDLLIARSGRPILIALLVIGTIALLATGWVVANPSTTTTTQEVDRQTVSTQVDTEAVVVQDGLWEAGTVLEDNPAYVINASPELEVVAETAVPSDETSLEHEIVLRYAASRNDEVFWESERVLAAEEPTITDGQGVTRASVDVREVQDRREELRTRLDGVGTVDLSLIVRTSYDTGTHVGEHAPSTPFVVTERSYYLEDHPEESDPNPVTQTVETTDPPSSALIGALLILTVGSFGGAAFVNSRSDVDIDRARQAIHENRYAEWISRGSLPMWIGDEHVSLDTLEDVVDVAIDTNERVIHDRSRGLFAVVSDGVVYYYSDRGLWEETAWPDLDLEERAAPADLVPPGDGDGSTAGPTESDTEPPFENLPDPEDDDAWNNL</sequence>
<dbReference type="GeneID" id="73289138"/>
<dbReference type="RefSeq" id="WP_254159065.1">
    <property type="nucleotide sequence ID" value="NZ_CP100355.1"/>
</dbReference>
<keyword evidence="2" id="KW-0812">Transmembrane</keyword>
<feature type="compositionally biased region" description="Acidic residues" evidence="1">
    <location>
        <begin position="365"/>
        <end position="386"/>
    </location>
</feature>
<evidence type="ECO:0000313" key="4">
    <source>
        <dbReference type="Proteomes" id="UP001056855"/>
    </source>
</evidence>
<feature type="region of interest" description="Disordered" evidence="1">
    <location>
        <begin position="341"/>
        <end position="386"/>
    </location>
</feature>
<name>A0A9E7NBM4_9EURY</name>
<evidence type="ECO:0000256" key="2">
    <source>
        <dbReference type="SAM" id="Phobius"/>
    </source>
</evidence>
<feature type="transmembrane region" description="Helical" evidence="2">
    <location>
        <begin position="228"/>
        <end position="247"/>
    </location>
</feature>
<evidence type="ECO:0000256" key="1">
    <source>
        <dbReference type="SAM" id="MobiDB-lite"/>
    </source>
</evidence>
<dbReference type="KEGG" id="sawl:NGM29_03790"/>
<dbReference type="AlphaFoldDB" id="A0A9E7NBM4"/>
<accession>A0A9E7NBM4</accession>
<protein>
    <submittedName>
        <fullName evidence="3">DUF5305 domain-containing protein</fullName>
    </submittedName>
</protein>
<reference evidence="3" key="1">
    <citation type="submission" date="2022-06" db="EMBL/GenBank/DDBJ databases">
        <title>Diverse halophilic archaea isolated from saline environments.</title>
        <authorList>
            <person name="Cui H.-L."/>
        </authorList>
    </citation>
    <scope>NUCLEOTIDE SEQUENCE</scope>
    <source>
        <strain evidence="3">WLHS1</strain>
    </source>
</reference>
<keyword evidence="4" id="KW-1185">Reference proteome</keyword>
<feature type="transmembrane region" description="Helical" evidence="2">
    <location>
        <begin position="18"/>
        <end position="38"/>
    </location>
</feature>
<gene>
    <name evidence="3" type="ORF">NGM29_03790</name>
</gene>
<keyword evidence="2" id="KW-1133">Transmembrane helix</keyword>
<evidence type="ECO:0000313" key="3">
    <source>
        <dbReference type="EMBL" id="UTF54411.1"/>
    </source>
</evidence>
<keyword evidence="2" id="KW-0472">Membrane</keyword>
<dbReference type="Proteomes" id="UP001056855">
    <property type="component" value="Chromosome"/>
</dbReference>
<dbReference type="Pfam" id="PF17231">
    <property type="entry name" value="DUF5305"/>
    <property type="match status" value="1"/>
</dbReference>
<dbReference type="InterPro" id="IPR035185">
    <property type="entry name" value="DUF5305"/>
</dbReference>
<proteinExistence type="predicted"/>